<keyword evidence="3" id="KW-1185">Reference proteome</keyword>
<protein>
    <submittedName>
        <fullName evidence="2">Putative tensin</fullName>
    </submittedName>
</protein>
<dbReference type="EMBL" id="SUNJ01007449">
    <property type="protein sequence ID" value="TPP61990.1"/>
    <property type="molecule type" value="Genomic_DNA"/>
</dbReference>
<name>A0A504YWN7_FASGI</name>
<evidence type="ECO:0000313" key="3">
    <source>
        <dbReference type="Proteomes" id="UP000316759"/>
    </source>
</evidence>
<evidence type="ECO:0000256" key="1">
    <source>
        <dbReference type="SAM" id="MobiDB-lite"/>
    </source>
</evidence>
<sequence length="402" mass="45654">MFHSDNIYSSQHLWQLEHSLVSYPPDAQEADHNEGARWLCHAFERRYGNNYRVPVIDLFWPVPLAPGLEQLVTAIDQLDFWLHNHDNGYQYGMGQDGTTVDPAINRVAVLHCTGPRSLLATYLAVYICQSKARFGPLCGQRPGSPTARGLQWNERRFRRFRNELVLEHMILKRFYEDNLARELSPSQKRYVGYFSGLVTGALILQDRLVYLHAVVYRNPTRSRMLSTTATVGASLEPITEANSTDNNNHEDQNQVPVDNSIYAHPEGVRPPPRDATTAAELQPQDWSPTQLVPMGSVWDWGRLASMDYETHSVEEQPGTSGSSHRVNGMFPTEQERLYDLTSTIEREMLTGRGTGDEGVTNTLRVTDWSRGLQSLRTFVEGDGGILLKIYQNLKLMHTTRLL</sequence>
<dbReference type="PANTHER" id="PTHR45734">
    <property type="entry name" value="TENSIN"/>
    <property type="match status" value="1"/>
</dbReference>
<evidence type="ECO:0000313" key="2">
    <source>
        <dbReference type="EMBL" id="TPP61990.1"/>
    </source>
</evidence>
<dbReference type="PANTHER" id="PTHR45734:SF10">
    <property type="entry name" value="BLISTERY, ISOFORM A"/>
    <property type="match status" value="1"/>
</dbReference>
<accession>A0A504YWN7</accession>
<dbReference type="InterPro" id="IPR029021">
    <property type="entry name" value="Prot-tyrosine_phosphatase-like"/>
</dbReference>
<dbReference type="Gene3D" id="3.90.190.10">
    <property type="entry name" value="Protein tyrosine phosphatase superfamily"/>
    <property type="match status" value="1"/>
</dbReference>
<reference evidence="2 3" key="1">
    <citation type="submission" date="2019-04" db="EMBL/GenBank/DDBJ databases">
        <title>Annotation for the trematode Fasciola gigantica.</title>
        <authorList>
            <person name="Choi Y.-J."/>
        </authorList>
    </citation>
    <scope>NUCLEOTIDE SEQUENCE [LARGE SCALE GENOMIC DNA]</scope>
    <source>
        <strain evidence="2">Uganda_cow_1</strain>
    </source>
</reference>
<organism evidence="2 3">
    <name type="scientific">Fasciola gigantica</name>
    <name type="common">Giant liver fluke</name>
    <dbReference type="NCBI Taxonomy" id="46835"/>
    <lineage>
        <taxon>Eukaryota</taxon>
        <taxon>Metazoa</taxon>
        <taxon>Spiralia</taxon>
        <taxon>Lophotrochozoa</taxon>
        <taxon>Platyhelminthes</taxon>
        <taxon>Trematoda</taxon>
        <taxon>Digenea</taxon>
        <taxon>Plagiorchiida</taxon>
        <taxon>Echinostomata</taxon>
        <taxon>Echinostomatoidea</taxon>
        <taxon>Fasciolidae</taxon>
        <taxon>Fasciola</taxon>
    </lineage>
</organism>
<dbReference type="OrthoDB" id="6273691at2759"/>
<proteinExistence type="predicted"/>
<dbReference type="InterPro" id="IPR051484">
    <property type="entry name" value="Tensin_PTEN_phosphatase"/>
</dbReference>
<dbReference type="STRING" id="46835.A0A504YWN7"/>
<feature type="region of interest" description="Disordered" evidence="1">
    <location>
        <begin position="261"/>
        <end position="285"/>
    </location>
</feature>
<dbReference type="AlphaFoldDB" id="A0A504YWN7"/>
<dbReference type="GO" id="GO:0005925">
    <property type="term" value="C:focal adhesion"/>
    <property type="evidence" value="ECO:0007669"/>
    <property type="project" value="TreeGrafter"/>
</dbReference>
<gene>
    <name evidence="2" type="ORF">FGIG_00281</name>
</gene>
<comment type="caution">
    <text evidence="2">The sequence shown here is derived from an EMBL/GenBank/DDBJ whole genome shotgun (WGS) entry which is preliminary data.</text>
</comment>
<dbReference type="Proteomes" id="UP000316759">
    <property type="component" value="Unassembled WGS sequence"/>
</dbReference>